<dbReference type="AlphaFoldDB" id="A0A328B1S6"/>
<dbReference type="EMBL" id="QFYP01000001">
    <property type="protein sequence ID" value="RAK58958.1"/>
    <property type="molecule type" value="Genomic_DNA"/>
</dbReference>
<dbReference type="GO" id="GO:0000160">
    <property type="term" value="P:phosphorelay signal transduction system"/>
    <property type="evidence" value="ECO:0007669"/>
    <property type="project" value="UniProtKB-KW"/>
</dbReference>
<evidence type="ECO:0000259" key="4">
    <source>
        <dbReference type="PROSITE" id="PS50110"/>
    </source>
</evidence>
<sequence>MGRTRSGPAGENASVTTDTDIERPLRVLLADDHPTNRAVVEVILSLISVELVAVEDGAQAVDAFKASDFDVVLMDLQMPVMDGLTAIREIRKYEAETGRRRTPILAVTANAMSEHIAASRAAGADHHISKPVVPDTLLTAIAEKIDALSDAESAARAVG</sequence>
<dbReference type="OrthoDB" id="9808843at2"/>
<dbReference type="PANTHER" id="PTHR45339">
    <property type="entry name" value="HYBRID SIGNAL TRANSDUCTION HISTIDINE KINASE J"/>
    <property type="match status" value="1"/>
</dbReference>
<evidence type="ECO:0000256" key="3">
    <source>
        <dbReference type="PROSITE-ProRule" id="PRU00169"/>
    </source>
</evidence>
<feature type="modified residue" description="4-aspartylphosphate" evidence="3">
    <location>
        <position position="75"/>
    </location>
</feature>
<organism evidence="5 6">
    <name type="scientific">Phenylobacterium hankyongense</name>
    <dbReference type="NCBI Taxonomy" id="1813876"/>
    <lineage>
        <taxon>Bacteria</taxon>
        <taxon>Pseudomonadati</taxon>
        <taxon>Pseudomonadota</taxon>
        <taxon>Alphaproteobacteria</taxon>
        <taxon>Caulobacterales</taxon>
        <taxon>Caulobacteraceae</taxon>
        <taxon>Phenylobacterium</taxon>
    </lineage>
</organism>
<proteinExistence type="predicted"/>
<dbReference type="SMART" id="SM00448">
    <property type="entry name" value="REC"/>
    <property type="match status" value="1"/>
</dbReference>
<dbReference type="InterPro" id="IPR001789">
    <property type="entry name" value="Sig_transdc_resp-reg_receiver"/>
</dbReference>
<dbReference type="PROSITE" id="PS50110">
    <property type="entry name" value="RESPONSE_REGULATORY"/>
    <property type="match status" value="1"/>
</dbReference>
<accession>A0A328B1S6</accession>
<protein>
    <recommendedName>
        <fullName evidence="4">Response regulatory domain-containing protein</fullName>
    </recommendedName>
</protein>
<evidence type="ECO:0000313" key="6">
    <source>
        <dbReference type="Proteomes" id="UP000249842"/>
    </source>
</evidence>
<dbReference type="Pfam" id="PF00072">
    <property type="entry name" value="Response_reg"/>
    <property type="match status" value="1"/>
</dbReference>
<comment type="caution">
    <text evidence="5">The sequence shown here is derived from an EMBL/GenBank/DDBJ whole genome shotgun (WGS) entry which is preliminary data.</text>
</comment>
<evidence type="ECO:0000313" key="5">
    <source>
        <dbReference type="EMBL" id="RAK58958.1"/>
    </source>
</evidence>
<dbReference type="PANTHER" id="PTHR45339:SF1">
    <property type="entry name" value="HYBRID SIGNAL TRANSDUCTION HISTIDINE KINASE J"/>
    <property type="match status" value="1"/>
</dbReference>
<keyword evidence="2" id="KW-0902">Two-component regulatory system</keyword>
<name>A0A328B1S6_9CAUL</name>
<keyword evidence="6" id="KW-1185">Reference proteome</keyword>
<evidence type="ECO:0000256" key="1">
    <source>
        <dbReference type="ARBA" id="ARBA00022553"/>
    </source>
</evidence>
<feature type="domain" description="Response regulatory" evidence="4">
    <location>
        <begin position="26"/>
        <end position="145"/>
    </location>
</feature>
<evidence type="ECO:0000256" key="2">
    <source>
        <dbReference type="ARBA" id="ARBA00023012"/>
    </source>
</evidence>
<gene>
    <name evidence="5" type="ORF">DJ021_03645</name>
</gene>
<reference evidence="6" key="1">
    <citation type="submission" date="2018-05" db="EMBL/GenBank/DDBJ databases">
        <authorList>
            <person name="Li X."/>
        </authorList>
    </citation>
    <scope>NUCLEOTIDE SEQUENCE [LARGE SCALE GENOMIC DNA]</scope>
    <source>
        <strain evidence="6">HKS-05</strain>
    </source>
</reference>
<dbReference type="SUPFAM" id="SSF52172">
    <property type="entry name" value="CheY-like"/>
    <property type="match status" value="1"/>
</dbReference>
<dbReference type="InterPro" id="IPR011006">
    <property type="entry name" value="CheY-like_superfamily"/>
</dbReference>
<dbReference type="Gene3D" id="3.40.50.2300">
    <property type="match status" value="1"/>
</dbReference>
<dbReference type="CDD" id="cd17546">
    <property type="entry name" value="REC_hyHK_CKI1_RcsC-like"/>
    <property type="match status" value="1"/>
</dbReference>
<keyword evidence="1 3" id="KW-0597">Phosphoprotein</keyword>
<dbReference type="Proteomes" id="UP000249842">
    <property type="component" value="Unassembled WGS sequence"/>
</dbReference>